<dbReference type="Gene3D" id="1.20.1250.20">
    <property type="entry name" value="MFS general substrate transporter like domains"/>
    <property type="match status" value="1"/>
</dbReference>
<dbReference type="InterPro" id="IPR036259">
    <property type="entry name" value="MFS_trans_sf"/>
</dbReference>
<keyword evidence="1" id="KW-1133">Transmembrane helix</keyword>
<dbReference type="AlphaFoldDB" id="A0A7S0AQ74"/>
<feature type="transmembrane region" description="Helical" evidence="1">
    <location>
        <begin position="112"/>
        <end position="134"/>
    </location>
</feature>
<proteinExistence type="predicted"/>
<dbReference type="EMBL" id="HBEJ01010429">
    <property type="protein sequence ID" value="CAD8370784.1"/>
    <property type="molecule type" value="Transcribed_RNA"/>
</dbReference>
<feature type="transmembrane region" description="Helical" evidence="1">
    <location>
        <begin position="24"/>
        <end position="42"/>
    </location>
</feature>
<keyword evidence="1" id="KW-0472">Membrane</keyword>
<evidence type="ECO:0000313" key="2">
    <source>
        <dbReference type="EMBL" id="CAD8370784.1"/>
    </source>
</evidence>
<reference evidence="2" key="1">
    <citation type="submission" date="2021-01" db="EMBL/GenBank/DDBJ databases">
        <authorList>
            <person name="Corre E."/>
            <person name="Pelletier E."/>
            <person name="Niang G."/>
            <person name="Scheremetjew M."/>
            <person name="Finn R."/>
            <person name="Kale V."/>
            <person name="Holt S."/>
            <person name="Cochrane G."/>
            <person name="Meng A."/>
            <person name="Brown T."/>
            <person name="Cohen L."/>
        </authorList>
    </citation>
    <scope>NUCLEOTIDE SEQUENCE</scope>
    <source>
        <strain evidence="2">CCMP3303</strain>
    </source>
</reference>
<dbReference type="SUPFAM" id="SSF103473">
    <property type="entry name" value="MFS general substrate transporter"/>
    <property type="match status" value="1"/>
</dbReference>
<sequence length="149" mass="15488">MTYALSQGVVAKRVVKPLGPAGRIRVIQLCCIALGFGRYFAFHTQSLPVVYAIFACIITALGVLNTILTADTASLASPDEVGGLYGVLESVESVAGICGPIAGGSLALIDPIGAPLTAVVGLYFVVFLLVTFGYDKLIIRGKSEPKKTA</sequence>
<organism evidence="2">
    <name type="scientific">Minutocellus polymorphus</name>
    <dbReference type="NCBI Taxonomy" id="265543"/>
    <lineage>
        <taxon>Eukaryota</taxon>
        <taxon>Sar</taxon>
        <taxon>Stramenopiles</taxon>
        <taxon>Ochrophyta</taxon>
        <taxon>Bacillariophyta</taxon>
        <taxon>Mediophyceae</taxon>
        <taxon>Cymatosirophycidae</taxon>
        <taxon>Cymatosirales</taxon>
        <taxon>Cymatosiraceae</taxon>
        <taxon>Minutocellus</taxon>
    </lineage>
</organism>
<keyword evidence="1" id="KW-0812">Transmembrane</keyword>
<name>A0A7S0AQ74_9STRA</name>
<gene>
    <name evidence="2" type="ORF">MPOL1434_LOCUS6140</name>
</gene>
<accession>A0A7S0AQ74</accession>
<evidence type="ECO:0000256" key="1">
    <source>
        <dbReference type="SAM" id="Phobius"/>
    </source>
</evidence>
<feature type="transmembrane region" description="Helical" evidence="1">
    <location>
        <begin position="49"/>
        <end position="68"/>
    </location>
</feature>
<protein>
    <submittedName>
        <fullName evidence="2">Uncharacterized protein</fullName>
    </submittedName>
</protein>